<comment type="caution">
    <text evidence="2">The sequence shown here is derived from an EMBL/GenBank/DDBJ whole genome shotgun (WGS) entry which is preliminary data.</text>
</comment>
<name>A0A6C8H272_SALET</name>
<evidence type="ECO:0000313" key="3">
    <source>
        <dbReference type="Proteomes" id="UP000003915"/>
    </source>
</evidence>
<sequence>MGYVTFTDEAKAKILRVQRHSLAEHTAVSEAVVTEMAQGAKDQAEVNISIAISGYGGPEGGEDGTPAGTVWFAWNINNTTFTSRQHFNGDCQEVLEKCVRFALAELLFLLTKKA</sequence>
<dbReference type="AlphaFoldDB" id="A0A6C8H272"/>
<dbReference type="Pfam" id="PF02464">
    <property type="entry name" value="CinA"/>
    <property type="match status" value="1"/>
</dbReference>
<dbReference type="NCBIfam" id="TIGR00199">
    <property type="entry name" value="PncC_domain"/>
    <property type="match status" value="1"/>
</dbReference>
<evidence type="ECO:0000313" key="2">
    <source>
        <dbReference type="EMBL" id="EHC91886.1"/>
    </source>
</evidence>
<organism evidence="2 3">
    <name type="scientific">Salmonella enterica subsp. enterica serovar Uganda str. R8-3404</name>
    <dbReference type="NCBI Taxonomy" id="913083"/>
    <lineage>
        <taxon>Bacteria</taxon>
        <taxon>Pseudomonadati</taxon>
        <taxon>Pseudomonadota</taxon>
        <taxon>Gammaproteobacteria</taxon>
        <taxon>Enterobacterales</taxon>
        <taxon>Enterobacteriaceae</taxon>
        <taxon>Salmonella</taxon>
    </lineage>
</organism>
<dbReference type="InterPro" id="IPR036653">
    <property type="entry name" value="CinA-like_C"/>
</dbReference>
<dbReference type="SUPFAM" id="SSF142433">
    <property type="entry name" value="CinA-like"/>
    <property type="match status" value="1"/>
</dbReference>
<dbReference type="Gene3D" id="3.90.950.20">
    <property type="entry name" value="CinA-like"/>
    <property type="match status" value="1"/>
</dbReference>
<reference evidence="2 3" key="1">
    <citation type="journal article" date="2011" name="BMC Genomics">
        <title>Genome sequencing reveals diversification of virulence factor content and possible host adaptation in distinct subpopulations of Salmonella enterica.</title>
        <authorList>
            <person name="den Bakker H.C."/>
            <person name="Moreno Switt A.I."/>
            <person name="Govoni G."/>
            <person name="Cummings C.A."/>
            <person name="Ranieri M.L."/>
            <person name="Degoricija L."/>
            <person name="Hoelzer K."/>
            <person name="Rodriguez-Rivera L.D."/>
            <person name="Brown S."/>
            <person name="Bolchacova E."/>
            <person name="Furtado M.R."/>
            <person name="Wiedmann M."/>
        </authorList>
    </citation>
    <scope>NUCLEOTIDE SEQUENCE [LARGE SCALE GENOMIC DNA]</scope>
    <source>
        <strain evidence="2 3">R8-3404</strain>
    </source>
</reference>
<dbReference type="InterPro" id="IPR008136">
    <property type="entry name" value="CinA_C"/>
</dbReference>
<protein>
    <submittedName>
        <fullName evidence="2">Damage-inducible protein CinA</fullName>
    </submittedName>
</protein>
<evidence type="ECO:0000259" key="1">
    <source>
        <dbReference type="Pfam" id="PF02464"/>
    </source>
</evidence>
<accession>A0A6C8H272</accession>
<dbReference type="EMBL" id="AFCV01000635">
    <property type="protein sequence ID" value="EHC91886.1"/>
    <property type="molecule type" value="Genomic_DNA"/>
</dbReference>
<dbReference type="Proteomes" id="UP000003915">
    <property type="component" value="Unassembled WGS sequence"/>
</dbReference>
<dbReference type="NCBIfam" id="NF002972">
    <property type="entry name" value="PRK03657.1"/>
    <property type="match status" value="1"/>
</dbReference>
<feature type="domain" description="CinA C-terminal" evidence="1">
    <location>
        <begin position="2"/>
        <end position="107"/>
    </location>
</feature>
<proteinExistence type="predicted"/>
<gene>
    <name evidence="2" type="ORF">LTSEUGA_2434</name>
</gene>